<dbReference type="EMBL" id="CACVKT020008420">
    <property type="protein sequence ID" value="CAC5415388.1"/>
    <property type="molecule type" value="Genomic_DNA"/>
</dbReference>
<accession>A0A6J8E5N8</accession>
<evidence type="ECO:0000313" key="1">
    <source>
        <dbReference type="EMBL" id="CAC5415388.1"/>
    </source>
</evidence>
<organism evidence="1 2">
    <name type="scientific">Mytilus coruscus</name>
    <name type="common">Sea mussel</name>
    <dbReference type="NCBI Taxonomy" id="42192"/>
    <lineage>
        <taxon>Eukaryota</taxon>
        <taxon>Metazoa</taxon>
        <taxon>Spiralia</taxon>
        <taxon>Lophotrochozoa</taxon>
        <taxon>Mollusca</taxon>
        <taxon>Bivalvia</taxon>
        <taxon>Autobranchia</taxon>
        <taxon>Pteriomorphia</taxon>
        <taxon>Mytilida</taxon>
        <taxon>Mytiloidea</taxon>
        <taxon>Mytilidae</taxon>
        <taxon>Mytilinae</taxon>
        <taxon>Mytilus</taxon>
    </lineage>
</organism>
<dbReference type="OrthoDB" id="6118450at2759"/>
<proteinExistence type="predicted"/>
<protein>
    <submittedName>
        <fullName evidence="1">Uncharacterized protein</fullName>
    </submittedName>
</protein>
<dbReference type="AlphaFoldDB" id="A0A6J8E5N8"/>
<reference evidence="1 2" key="1">
    <citation type="submission" date="2020-06" db="EMBL/GenBank/DDBJ databases">
        <authorList>
            <person name="Li R."/>
            <person name="Bekaert M."/>
        </authorList>
    </citation>
    <scope>NUCLEOTIDE SEQUENCE [LARGE SCALE GENOMIC DNA]</scope>
    <source>
        <strain evidence="2">wild</strain>
    </source>
</reference>
<gene>
    <name evidence="1" type="ORF">MCOR_48087</name>
</gene>
<keyword evidence="2" id="KW-1185">Reference proteome</keyword>
<evidence type="ECO:0000313" key="2">
    <source>
        <dbReference type="Proteomes" id="UP000507470"/>
    </source>
</evidence>
<sequence length="168" mass="19724">MCIYFQIITKYAKSFDFKCPVHAHWKNWANEKCNSTLKYFCLHNDVERKYVEGCTGPDWDRSGSKRVYAGDFTRGDCIQERFQPFEFQTNASMSDCIYAKSHCNEEGHIKNNDGTSKYDRTCRCDHKQNYAFIKIPRNPFFCKPAEEDCSCYIKSCPENYTLSKGKFL</sequence>
<dbReference type="Proteomes" id="UP000507470">
    <property type="component" value="Unassembled WGS sequence"/>
</dbReference>
<name>A0A6J8E5N8_MYTCO</name>